<dbReference type="Proteomes" id="UP000676386">
    <property type="component" value="Unassembled WGS sequence"/>
</dbReference>
<proteinExistence type="predicted"/>
<organism evidence="2 3">
    <name type="scientific">Chitinophaga hostae</name>
    <dbReference type="NCBI Taxonomy" id="2831022"/>
    <lineage>
        <taxon>Bacteria</taxon>
        <taxon>Pseudomonadati</taxon>
        <taxon>Bacteroidota</taxon>
        <taxon>Chitinophagia</taxon>
        <taxon>Chitinophagales</taxon>
        <taxon>Chitinophagaceae</taxon>
        <taxon>Chitinophaga</taxon>
    </lineage>
</organism>
<sequence length="193" mass="21545">MKISILLALSMLIIFSSCGDRQNNTLAGAPANNKASAINLTPPSVGIKLTAFKNVEELQDKLSENGIGVLRRWRGDEIGWMSSSDYFSFGLASNDNGMRNNLAYYLESDNENYVRTVKLVLNINNAAEKGLAINQFKKIVKNTFKSVQLEMPKGIFDGFQYGKEFQATNKNFITSISLDKSKIDTWKLTIETK</sequence>
<dbReference type="RefSeq" id="WP_211973351.1">
    <property type="nucleotide sequence ID" value="NZ_CBFHAM010000007.1"/>
</dbReference>
<comment type="caution">
    <text evidence="2">The sequence shown here is derived from an EMBL/GenBank/DDBJ whole genome shotgun (WGS) entry which is preliminary data.</text>
</comment>
<keyword evidence="1" id="KW-0732">Signal</keyword>
<evidence type="ECO:0000256" key="1">
    <source>
        <dbReference type="SAM" id="SignalP"/>
    </source>
</evidence>
<keyword evidence="3" id="KW-1185">Reference proteome</keyword>
<feature type="chain" id="PRO_5046352007" description="Lipoprotein" evidence="1">
    <location>
        <begin position="20"/>
        <end position="193"/>
    </location>
</feature>
<name>A0ABS5IZ52_9BACT</name>
<evidence type="ECO:0000313" key="3">
    <source>
        <dbReference type="Proteomes" id="UP000676386"/>
    </source>
</evidence>
<gene>
    <name evidence="2" type="ORF">KE626_13100</name>
</gene>
<reference evidence="2 3" key="1">
    <citation type="submission" date="2021-04" db="EMBL/GenBank/DDBJ databases">
        <title>Chitinophaga sp. nov., isolated from the rhizosphere soil.</title>
        <authorList>
            <person name="He S."/>
        </authorList>
    </citation>
    <scope>NUCLEOTIDE SEQUENCE [LARGE SCALE GENOMIC DNA]</scope>
    <source>
        <strain evidence="2 3">2R12</strain>
    </source>
</reference>
<evidence type="ECO:0008006" key="4">
    <source>
        <dbReference type="Google" id="ProtNLM"/>
    </source>
</evidence>
<protein>
    <recommendedName>
        <fullName evidence="4">Lipoprotein</fullName>
    </recommendedName>
</protein>
<evidence type="ECO:0000313" key="2">
    <source>
        <dbReference type="EMBL" id="MBS0028248.1"/>
    </source>
</evidence>
<feature type="signal peptide" evidence="1">
    <location>
        <begin position="1"/>
        <end position="19"/>
    </location>
</feature>
<dbReference type="EMBL" id="JAGTXB010000005">
    <property type="protein sequence ID" value="MBS0028248.1"/>
    <property type="molecule type" value="Genomic_DNA"/>
</dbReference>
<accession>A0ABS5IZ52</accession>
<dbReference type="PROSITE" id="PS51257">
    <property type="entry name" value="PROKAR_LIPOPROTEIN"/>
    <property type="match status" value="1"/>
</dbReference>